<dbReference type="Pfam" id="PF16870">
    <property type="entry name" value="OxoGdeHyase_C"/>
    <property type="match status" value="1"/>
</dbReference>
<comment type="similarity">
    <text evidence="5">Belongs to the alpha-ketoglutarate dehydrogenase family.</text>
</comment>
<dbReference type="GO" id="GO:0030976">
    <property type="term" value="F:thiamine pyrophosphate binding"/>
    <property type="evidence" value="ECO:0007669"/>
    <property type="project" value="InterPro"/>
</dbReference>
<dbReference type="InterPro" id="IPR031717">
    <property type="entry name" value="ODO-1/KGD_C"/>
</dbReference>
<evidence type="ECO:0000256" key="8">
    <source>
        <dbReference type="ARBA" id="ARBA00022842"/>
    </source>
</evidence>
<dbReference type="Gene3D" id="3.40.50.970">
    <property type="match status" value="1"/>
</dbReference>
<sequence length="1214" mass="134290">MMSMNSAYVDEMYFDYLRDPDSVTPEWRSFFQTYNPETAPASAVAAAPVVAPSAPVVSTPAVPAAPPVPAPAVAATPAIVPTANGTTRLPALGAGDELVPLSSIGGKIAENMIASLHVPTATSVRSVPVKALEENRRILNTFLSKKRLPKLSFTHILAWAIVKAAERVPNMKNSYGVHDGIHVKIQRASVNLGLAVDTTRKDGSRILLVPSIKNAQNLTFAEFAKAYDELIAKSRTNKLTPEDLTGANVTLTNPGMIGTVMSVPRLMEGQGTIVAAGSIEYPAEFQAMMPEILATLAISKTVTITSTYDHRVIQGAESGEFLQYMHQLLLGEHRFYDQIYAAYELPFEPIRWVVEKGSNPFLPADQPEIIDKEGRVVQMINAYRVRGHLLADINPLGLEAYYYPELDPAHYNFTIWDLDREFDTGGLGGVKRATLRDIIGMLREIYCDQIGTEYMHIQDPVKKSWICNYVENSRLRMALDADKKIETFRKLSRAELLENFLQTKFLGAKRFSLEGGESTQIILDQILESAAEADLSGVVLGMAHRGRLNVLANMMGKPLEKIFNEFEGMIDPEAFQGSGDVKYHLGARGTYVSSDKKEVHLVLAPNPSHLEAVNPVVEGVARALDDEIMDEGHSRVLPILIHGDAAFAGQGVVPETLNMARLNGYATGGTVHIIINNQIGFTTSPEDSRSTNYATGIAKMLQIPILHVNGDDPEACRAAAQFAFAYRNLFKEDVVVDMYCYRKYGHNEQDDPTATQPLLYKKIRSMIPVRKLYGNRLISEKVTSAETLQAIVEEEQKVLETAFDNRSSQGASVFSRRPNLTYDMMAPVKTTVPKDVLATMVSAICSVPEGFNIHPKVKSEMDKRKTMFDEGHVQWGMAEALAFGSLLLEDHPVRITGQDTGRGTFNHRQAVQNDIVNESRHIPINTIPGLNARLRIHDSPLSEYAVLGFEYGYSTVAKTGLTLWEAQFGDFANGAQIVIDQFISSAEEKWGQRSNITMLLPHGYDGQGPEHSSARLERFLQLCAEDNMIVCNFTSPANYFHALRRQVKADWRKPLVIMTPKGYLRTFVSDVDELVNGSYQEIIDDATIADPSTISRVVITTGKVHNELVKKRADLNASSVALVRLEQIYPFNEAGMRSILARYPQATEVVWCQEEPRNMGAWFFVQPILSDLMRLGQRLLYVGRPAAASPATGSAKLHEREQDTLLTGAFSVIK</sequence>
<dbReference type="InterPro" id="IPR032106">
    <property type="entry name" value="2-oxogl_dehyd_N"/>
</dbReference>
<dbReference type="Pfam" id="PF02779">
    <property type="entry name" value="Transket_pyr"/>
    <property type="match status" value="1"/>
</dbReference>
<dbReference type="PANTHER" id="PTHR23152:SF4">
    <property type="entry name" value="2-OXOADIPATE DEHYDROGENASE COMPLEX COMPONENT E1"/>
    <property type="match status" value="1"/>
</dbReference>
<dbReference type="Pfam" id="PF00676">
    <property type="entry name" value="E1_dh"/>
    <property type="match status" value="1"/>
</dbReference>
<comment type="pathway">
    <text evidence="4">Carbohydrate metabolism; tricarboxylic acid cycle; succinyl-CoA from 2-oxoglutarate (dehydrogenase route): step 1/1.</text>
</comment>
<name>A0A1M3L252_9BACT</name>
<comment type="caution">
    <text evidence="14">The sequence shown here is derived from an EMBL/GenBank/DDBJ whole genome shotgun (WGS) entry which is preliminary data.</text>
</comment>
<dbReference type="Proteomes" id="UP000184233">
    <property type="component" value="Unassembled WGS sequence"/>
</dbReference>
<keyword evidence="11" id="KW-0511">Multifunctional enzyme</keyword>
<dbReference type="GO" id="GO:0004591">
    <property type="term" value="F:oxoglutarate dehydrogenase (succinyl-transferring) activity"/>
    <property type="evidence" value="ECO:0007669"/>
    <property type="project" value="UniProtKB-EC"/>
</dbReference>
<comment type="cofactor">
    <cofactor evidence="2">
        <name>thiamine diphosphate</name>
        <dbReference type="ChEBI" id="CHEBI:58937"/>
    </cofactor>
</comment>
<dbReference type="InterPro" id="IPR042179">
    <property type="entry name" value="KGD_C_sf"/>
</dbReference>
<protein>
    <recommendedName>
        <fullName evidence="6">oxoglutarate dehydrogenase (succinyl-transferring)</fullName>
        <ecNumber evidence="6">1.2.4.2</ecNumber>
    </recommendedName>
</protein>
<keyword evidence="10" id="KW-0786">Thiamine pyrophosphate</keyword>
<evidence type="ECO:0000256" key="4">
    <source>
        <dbReference type="ARBA" id="ARBA00004813"/>
    </source>
</evidence>
<proteinExistence type="inferred from homology"/>
<dbReference type="InterPro" id="IPR023213">
    <property type="entry name" value="CAT-like_dom_sf"/>
</dbReference>
<dbReference type="EMBL" id="MKVH01000013">
    <property type="protein sequence ID" value="OJX59273.1"/>
    <property type="molecule type" value="Genomic_DNA"/>
</dbReference>
<dbReference type="PIRSF" id="PIRSF000157">
    <property type="entry name" value="Oxoglu_dh_E1"/>
    <property type="match status" value="1"/>
</dbReference>
<feature type="domain" description="Transketolase-like pyrimidine-binding" evidence="13">
    <location>
        <begin position="873"/>
        <end position="1066"/>
    </location>
</feature>
<dbReference type="GO" id="GO:0046872">
    <property type="term" value="F:metal ion binding"/>
    <property type="evidence" value="ECO:0007669"/>
    <property type="project" value="UniProtKB-KW"/>
</dbReference>
<gene>
    <name evidence="14" type="ORF">BGO89_02315</name>
</gene>
<evidence type="ECO:0000256" key="12">
    <source>
        <dbReference type="ARBA" id="ARBA00052761"/>
    </source>
</evidence>
<evidence type="ECO:0000313" key="15">
    <source>
        <dbReference type="Proteomes" id="UP000184233"/>
    </source>
</evidence>
<dbReference type="InterPro" id="IPR005475">
    <property type="entry name" value="Transketolase-like_Pyr-bd"/>
</dbReference>
<dbReference type="AlphaFoldDB" id="A0A1M3L252"/>
<comment type="function">
    <text evidence="3">E1 component of the 2-oxoglutarate dehydrogenase (OGDH) complex which catalyzes the decarboxylation of 2-oxoglutarate, the first step in the conversion of 2-oxoglutarate to succinyl-CoA and CO(2).</text>
</comment>
<dbReference type="InterPro" id="IPR001078">
    <property type="entry name" value="2-oxoacid_DH_actylTfrase"/>
</dbReference>
<dbReference type="STRING" id="1895771.BGO89_02315"/>
<accession>A0A1M3L252</accession>
<keyword evidence="9" id="KW-0560">Oxidoreductase</keyword>
<dbReference type="CDD" id="cd02016">
    <property type="entry name" value="TPP_E1_OGDC_like"/>
    <property type="match status" value="1"/>
</dbReference>
<reference evidence="14 15" key="1">
    <citation type="submission" date="2016-09" db="EMBL/GenBank/DDBJ databases">
        <title>Genome-resolved meta-omics ties microbial dynamics to process performance in biotechnology for thiocyanate degradation.</title>
        <authorList>
            <person name="Kantor R.S."/>
            <person name="Huddy R.J."/>
            <person name="Iyer R."/>
            <person name="Thomas B.C."/>
            <person name="Brown C.T."/>
            <person name="Anantharaman K."/>
            <person name="Tringe S."/>
            <person name="Hettich R.L."/>
            <person name="Harrison S.T."/>
            <person name="Banfield J.F."/>
        </authorList>
    </citation>
    <scope>NUCLEOTIDE SEQUENCE [LARGE SCALE GENOMIC DNA]</scope>
    <source>
        <strain evidence="14">59-99</strain>
    </source>
</reference>
<keyword evidence="7" id="KW-0479">Metal-binding</keyword>
<organism evidence="14 15">
    <name type="scientific">Candidatus Kapaibacterium thiocyanatum</name>
    <dbReference type="NCBI Taxonomy" id="1895771"/>
    <lineage>
        <taxon>Bacteria</taxon>
        <taxon>Pseudomonadati</taxon>
        <taxon>Candidatus Kapaibacteriota</taxon>
        <taxon>Candidatus Kapaibacteriia</taxon>
        <taxon>Candidatus Kapaibacteriales</taxon>
        <taxon>Candidatus Kapaibacteriaceae</taxon>
        <taxon>Candidatus Kapaibacterium</taxon>
    </lineage>
</organism>
<dbReference type="UniPathway" id="UPA00223">
    <property type="reaction ID" value="UER00997"/>
</dbReference>
<dbReference type="GO" id="GO:0005829">
    <property type="term" value="C:cytosol"/>
    <property type="evidence" value="ECO:0007669"/>
    <property type="project" value="TreeGrafter"/>
</dbReference>
<dbReference type="Gene3D" id="3.30.559.10">
    <property type="entry name" value="Chloramphenicol acetyltransferase-like domain"/>
    <property type="match status" value="1"/>
</dbReference>
<evidence type="ECO:0000256" key="7">
    <source>
        <dbReference type="ARBA" id="ARBA00022723"/>
    </source>
</evidence>
<dbReference type="GO" id="GO:0004149">
    <property type="term" value="F:dihydrolipoyllysine-residue succinyltransferase activity"/>
    <property type="evidence" value="ECO:0007669"/>
    <property type="project" value="UniProtKB-EC"/>
</dbReference>
<dbReference type="InterPro" id="IPR011603">
    <property type="entry name" value="2oxoglutarate_DH_E1"/>
</dbReference>
<evidence type="ECO:0000256" key="6">
    <source>
        <dbReference type="ARBA" id="ARBA00012280"/>
    </source>
</evidence>
<evidence type="ECO:0000313" key="14">
    <source>
        <dbReference type="EMBL" id="OJX59273.1"/>
    </source>
</evidence>
<evidence type="ECO:0000256" key="3">
    <source>
        <dbReference type="ARBA" id="ARBA00003906"/>
    </source>
</evidence>
<dbReference type="NCBIfam" id="TIGR00239">
    <property type="entry name" value="2oxo_dh_E1"/>
    <property type="match status" value="1"/>
</dbReference>
<dbReference type="EC" id="1.2.4.2" evidence="6"/>
<evidence type="ECO:0000256" key="2">
    <source>
        <dbReference type="ARBA" id="ARBA00001964"/>
    </source>
</evidence>
<dbReference type="PANTHER" id="PTHR23152">
    <property type="entry name" value="2-OXOGLUTARATE DEHYDROGENASE"/>
    <property type="match status" value="1"/>
</dbReference>
<dbReference type="SUPFAM" id="SSF52777">
    <property type="entry name" value="CoA-dependent acyltransferases"/>
    <property type="match status" value="1"/>
</dbReference>
<dbReference type="NCBIfam" id="NF008907">
    <property type="entry name" value="PRK12270.1"/>
    <property type="match status" value="1"/>
</dbReference>
<dbReference type="SMART" id="SM00861">
    <property type="entry name" value="Transket_pyr"/>
    <property type="match status" value="1"/>
</dbReference>
<evidence type="ECO:0000256" key="10">
    <source>
        <dbReference type="ARBA" id="ARBA00023052"/>
    </source>
</evidence>
<evidence type="ECO:0000256" key="11">
    <source>
        <dbReference type="ARBA" id="ARBA00023268"/>
    </source>
</evidence>
<dbReference type="InterPro" id="IPR029061">
    <property type="entry name" value="THDP-binding"/>
</dbReference>
<dbReference type="GO" id="GO:0045252">
    <property type="term" value="C:oxoglutarate dehydrogenase complex"/>
    <property type="evidence" value="ECO:0007669"/>
    <property type="project" value="TreeGrafter"/>
</dbReference>
<dbReference type="InterPro" id="IPR001017">
    <property type="entry name" value="DH_E1"/>
</dbReference>
<evidence type="ECO:0000256" key="9">
    <source>
        <dbReference type="ARBA" id="ARBA00023002"/>
    </source>
</evidence>
<comment type="catalytic activity">
    <reaction evidence="12">
        <text>N(6)-[(R)-dihydrolipoyl]-L-lysyl-[protein] + succinyl-CoA = N(6)-[(R)-S(8)-succinyldihydrolipoyl]-L-lysyl-[protein] + CoA</text>
        <dbReference type="Rhea" id="RHEA:15213"/>
        <dbReference type="Rhea" id="RHEA-COMP:10475"/>
        <dbReference type="Rhea" id="RHEA-COMP:20092"/>
        <dbReference type="ChEBI" id="CHEBI:57287"/>
        <dbReference type="ChEBI" id="CHEBI:57292"/>
        <dbReference type="ChEBI" id="CHEBI:83100"/>
        <dbReference type="ChEBI" id="CHEBI:83120"/>
        <dbReference type="EC" id="2.3.1.61"/>
    </reaction>
</comment>
<dbReference type="Pfam" id="PF00198">
    <property type="entry name" value="2-oxoacid_dh"/>
    <property type="match status" value="1"/>
</dbReference>
<dbReference type="Gene3D" id="3.40.50.11610">
    <property type="entry name" value="Multifunctional 2-oxoglutarate metabolism enzyme, C-terminal domain"/>
    <property type="match status" value="1"/>
</dbReference>
<dbReference type="Gene3D" id="3.40.50.12470">
    <property type="match status" value="1"/>
</dbReference>
<dbReference type="SUPFAM" id="SSF52518">
    <property type="entry name" value="Thiamin diphosphate-binding fold (THDP-binding)"/>
    <property type="match status" value="2"/>
</dbReference>
<dbReference type="GO" id="GO:0006099">
    <property type="term" value="P:tricarboxylic acid cycle"/>
    <property type="evidence" value="ECO:0007669"/>
    <property type="project" value="UniProtKB-UniPathway"/>
</dbReference>
<comment type="cofactor">
    <cofactor evidence="1">
        <name>Mg(2+)</name>
        <dbReference type="ChEBI" id="CHEBI:18420"/>
    </cofactor>
</comment>
<evidence type="ECO:0000256" key="5">
    <source>
        <dbReference type="ARBA" id="ARBA00006936"/>
    </source>
</evidence>
<dbReference type="Gene3D" id="1.10.287.1150">
    <property type="entry name" value="TPP helical domain"/>
    <property type="match status" value="1"/>
</dbReference>
<evidence type="ECO:0000256" key="1">
    <source>
        <dbReference type="ARBA" id="ARBA00001946"/>
    </source>
</evidence>
<keyword evidence="8" id="KW-0460">Magnesium</keyword>
<dbReference type="NCBIfam" id="NF006914">
    <property type="entry name" value="PRK09404.1"/>
    <property type="match status" value="1"/>
</dbReference>
<evidence type="ECO:0000259" key="13">
    <source>
        <dbReference type="SMART" id="SM00861"/>
    </source>
</evidence>
<dbReference type="Pfam" id="PF16078">
    <property type="entry name" value="2-oxogl_dehyd_N"/>
    <property type="match status" value="1"/>
</dbReference>